<dbReference type="PANTHER" id="PTHR13096">
    <property type="entry name" value="MINA53 MYC INDUCED NUCLEAR ANTIGEN"/>
    <property type="match status" value="1"/>
</dbReference>
<dbReference type="InterPro" id="IPR039994">
    <property type="entry name" value="NO66-like"/>
</dbReference>
<keyword evidence="3" id="KW-0408">Iron</keyword>
<organism evidence="5 6">
    <name type="scientific">Actinomadura violacea</name>
    <dbReference type="NCBI Taxonomy" id="2819934"/>
    <lineage>
        <taxon>Bacteria</taxon>
        <taxon>Bacillati</taxon>
        <taxon>Actinomycetota</taxon>
        <taxon>Actinomycetes</taxon>
        <taxon>Streptosporangiales</taxon>
        <taxon>Thermomonosporaceae</taxon>
        <taxon>Actinomadura</taxon>
    </lineage>
</organism>
<name>A0ABS3SAE4_9ACTN</name>
<evidence type="ECO:0000313" key="5">
    <source>
        <dbReference type="EMBL" id="MBO2465997.1"/>
    </source>
</evidence>
<gene>
    <name evidence="5" type="ORF">J4709_51415</name>
</gene>
<evidence type="ECO:0000256" key="2">
    <source>
        <dbReference type="ARBA" id="ARBA00022723"/>
    </source>
</evidence>
<keyword evidence="6" id="KW-1185">Reference proteome</keyword>
<evidence type="ECO:0000313" key="6">
    <source>
        <dbReference type="Proteomes" id="UP000680206"/>
    </source>
</evidence>
<dbReference type="Gene3D" id="2.60.120.650">
    <property type="entry name" value="Cupin"/>
    <property type="match status" value="1"/>
</dbReference>
<feature type="domain" description="JmjC" evidence="4">
    <location>
        <begin position="86"/>
        <end position="244"/>
    </location>
</feature>
<sequence length="396" mass="43830">MMIDLIVEVLGGDRFLAQDLGRTHRVYPASPAARDRFAGLLAWPAMNRLLDTHRLEPPRLRLSADGATIPTSEYCQRRTYRRMPPWDAPQPHLVAQQLRDGATLVLDAIEEMHPPIGAMVNALERHLRTCVQVNAYASWTAKEGFGIHWDDHDVIVLQVSGAKRWRIYGPTRPAPLYRDVEFDDTPPEHPIDEFTLQAGDALHVPRGWWHAAAASTGQPSLHLTCGLATHTGVDLLSWLVDDLRAQPSARSDIPHLADQDTQRAWRHEMSKLLAERLNDPAVIDTYLTARDTAYGVRGGFSLPHAVHERLPDDADLPVRLVAPRAVLRSAEQTVTLEAAGQRWTFTRQAAPLVEALVSGRSTTLGVLARGANVTTDQAVELLDQLLRSGIIAVGEA</sequence>
<dbReference type="SUPFAM" id="SSF51197">
    <property type="entry name" value="Clavaminate synthase-like"/>
    <property type="match status" value="1"/>
</dbReference>
<evidence type="ECO:0000256" key="1">
    <source>
        <dbReference type="ARBA" id="ARBA00001954"/>
    </source>
</evidence>
<accession>A0ABS3SAE4</accession>
<proteinExistence type="predicted"/>
<dbReference type="Pfam" id="PF08007">
    <property type="entry name" value="JmjC_2"/>
    <property type="match status" value="1"/>
</dbReference>
<dbReference type="InterPro" id="IPR003347">
    <property type="entry name" value="JmjC_dom"/>
</dbReference>
<evidence type="ECO:0000256" key="3">
    <source>
        <dbReference type="ARBA" id="ARBA00023004"/>
    </source>
</evidence>
<dbReference type="PANTHER" id="PTHR13096:SF8">
    <property type="entry name" value="RIBOSOMAL OXYGENASE 1"/>
    <property type="match status" value="1"/>
</dbReference>
<protein>
    <recommendedName>
        <fullName evidence="4">JmjC domain-containing protein</fullName>
    </recommendedName>
</protein>
<dbReference type="Proteomes" id="UP000680206">
    <property type="component" value="Unassembled WGS sequence"/>
</dbReference>
<comment type="cofactor">
    <cofactor evidence="1">
        <name>Fe(2+)</name>
        <dbReference type="ChEBI" id="CHEBI:29033"/>
    </cofactor>
</comment>
<dbReference type="PROSITE" id="PS51184">
    <property type="entry name" value="JMJC"/>
    <property type="match status" value="1"/>
</dbReference>
<keyword evidence="2" id="KW-0479">Metal-binding</keyword>
<dbReference type="SMART" id="SM00558">
    <property type="entry name" value="JmjC"/>
    <property type="match status" value="1"/>
</dbReference>
<comment type="caution">
    <text evidence="5">The sequence shown here is derived from an EMBL/GenBank/DDBJ whole genome shotgun (WGS) entry which is preliminary data.</text>
</comment>
<dbReference type="EMBL" id="JAGEPF010000056">
    <property type="protein sequence ID" value="MBO2465997.1"/>
    <property type="molecule type" value="Genomic_DNA"/>
</dbReference>
<reference evidence="5 6" key="1">
    <citation type="submission" date="2021-03" db="EMBL/GenBank/DDBJ databases">
        <title>Actinomadura violae sp. nov., isolated from lichen in Thailand.</title>
        <authorList>
            <person name="Kanchanasin P."/>
            <person name="Saeng-In P."/>
            <person name="Phongsopitanun W."/>
            <person name="Yuki M."/>
            <person name="Kudo T."/>
            <person name="Ohkuma M."/>
            <person name="Tanasupawat S."/>
        </authorList>
    </citation>
    <scope>NUCLEOTIDE SEQUENCE [LARGE SCALE GENOMIC DNA]</scope>
    <source>
        <strain evidence="5 6">LCR2-06</strain>
    </source>
</reference>
<evidence type="ECO:0000259" key="4">
    <source>
        <dbReference type="PROSITE" id="PS51184"/>
    </source>
</evidence>